<reference evidence="2" key="1">
    <citation type="submission" date="2020-02" db="EMBL/GenBank/DDBJ databases">
        <authorList>
            <person name="Meier V. D."/>
        </authorList>
    </citation>
    <scope>NUCLEOTIDE SEQUENCE</scope>
    <source>
        <strain evidence="2">AVDCRST_MAG19</strain>
    </source>
</reference>
<evidence type="ECO:0000256" key="1">
    <source>
        <dbReference type="SAM" id="MobiDB-lite"/>
    </source>
</evidence>
<feature type="non-terminal residue" evidence="2">
    <location>
        <position position="1"/>
    </location>
</feature>
<accession>A0A6J4UUA4</accession>
<name>A0A6J4UUA4_9BACT</name>
<dbReference type="EMBL" id="CADCWL010000063">
    <property type="protein sequence ID" value="CAA9558344.1"/>
    <property type="molecule type" value="Genomic_DNA"/>
</dbReference>
<evidence type="ECO:0000313" key="2">
    <source>
        <dbReference type="EMBL" id="CAA9558344.1"/>
    </source>
</evidence>
<proteinExistence type="predicted"/>
<feature type="region of interest" description="Disordered" evidence="1">
    <location>
        <begin position="1"/>
        <end position="47"/>
    </location>
</feature>
<dbReference type="AlphaFoldDB" id="A0A6J4UUA4"/>
<sequence length="47" mass="5088">VARRLPPLRRRAGHPVHRLHRGRVGGREARGERAVGDAATVSDASPL</sequence>
<feature type="compositionally biased region" description="Basic residues" evidence="1">
    <location>
        <begin position="1"/>
        <end position="24"/>
    </location>
</feature>
<organism evidence="2">
    <name type="scientific">uncultured Thermomicrobiales bacterium</name>
    <dbReference type="NCBI Taxonomy" id="1645740"/>
    <lineage>
        <taxon>Bacteria</taxon>
        <taxon>Pseudomonadati</taxon>
        <taxon>Thermomicrobiota</taxon>
        <taxon>Thermomicrobia</taxon>
        <taxon>Thermomicrobiales</taxon>
        <taxon>environmental samples</taxon>
    </lineage>
</organism>
<gene>
    <name evidence="2" type="ORF">AVDCRST_MAG19-1415</name>
</gene>
<feature type="compositionally biased region" description="Basic and acidic residues" evidence="1">
    <location>
        <begin position="25"/>
        <end position="35"/>
    </location>
</feature>
<feature type="non-terminal residue" evidence="2">
    <location>
        <position position="47"/>
    </location>
</feature>
<protein>
    <submittedName>
        <fullName evidence="2">Uncharacterized protein</fullName>
    </submittedName>
</protein>